<keyword evidence="2" id="KW-1185">Reference proteome</keyword>
<dbReference type="EMBL" id="VXIV02000325">
    <property type="protein sequence ID" value="KAF6038939.1"/>
    <property type="molecule type" value="Genomic_DNA"/>
</dbReference>
<dbReference type="AlphaFoldDB" id="A0A7J7KK31"/>
<dbReference type="Proteomes" id="UP000593567">
    <property type="component" value="Unassembled WGS sequence"/>
</dbReference>
<gene>
    <name evidence="1" type="ORF">EB796_002750</name>
</gene>
<accession>A0A7J7KK31</accession>
<proteinExistence type="predicted"/>
<evidence type="ECO:0000313" key="1">
    <source>
        <dbReference type="EMBL" id="KAF6038939.1"/>
    </source>
</evidence>
<reference evidence="1" key="1">
    <citation type="submission" date="2020-06" db="EMBL/GenBank/DDBJ databases">
        <title>Draft genome of Bugula neritina, a colonial animal packing powerful symbionts and potential medicines.</title>
        <authorList>
            <person name="Rayko M."/>
        </authorList>
    </citation>
    <scope>NUCLEOTIDE SEQUENCE [LARGE SCALE GENOMIC DNA]</scope>
    <source>
        <strain evidence="1">Kwan_BN1</strain>
    </source>
</reference>
<protein>
    <submittedName>
        <fullName evidence="1">Uncharacterized protein</fullName>
    </submittedName>
</protein>
<sequence length="110" mass="12912">MAFCMKQTSFLEFHSPTFGLSMIRHWLGSMLFELRRQPALFGQLRALQRSQHQLQLPWWYKFHFYTKQCVGIDKSGVWTLSDCQLNLTAVICQQNRGTHLDIASITITIY</sequence>
<name>A0A7J7KK31_BUGNE</name>
<comment type="caution">
    <text evidence="1">The sequence shown here is derived from an EMBL/GenBank/DDBJ whole genome shotgun (WGS) entry which is preliminary data.</text>
</comment>
<organism evidence="1 2">
    <name type="scientific">Bugula neritina</name>
    <name type="common">Brown bryozoan</name>
    <name type="synonym">Sertularia neritina</name>
    <dbReference type="NCBI Taxonomy" id="10212"/>
    <lineage>
        <taxon>Eukaryota</taxon>
        <taxon>Metazoa</taxon>
        <taxon>Spiralia</taxon>
        <taxon>Lophotrochozoa</taxon>
        <taxon>Bryozoa</taxon>
        <taxon>Gymnolaemata</taxon>
        <taxon>Cheilostomatida</taxon>
        <taxon>Flustrina</taxon>
        <taxon>Buguloidea</taxon>
        <taxon>Bugulidae</taxon>
        <taxon>Bugula</taxon>
    </lineage>
</organism>
<evidence type="ECO:0000313" key="2">
    <source>
        <dbReference type="Proteomes" id="UP000593567"/>
    </source>
</evidence>